<protein>
    <submittedName>
        <fullName evidence="9">Endospore germination permease</fullName>
    </submittedName>
</protein>
<feature type="transmembrane region" description="Helical" evidence="8">
    <location>
        <begin position="12"/>
        <end position="30"/>
    </location>
</feature>
<evidence type="ECO:0000256" key="7">
    <source>
        <dbReference type="ARBA" id="ARBA00023136"/>
    </source>
</evidence>
<keyword evidence="3" id="KW-0813">Transport</keyword>
<feature type="transmembrane region" description="Helical" evidence="8">
    <location>
        <begin position="330"/>
        <end position="358"/>
    </location>
</feature>
<feature type="transmembrane region" description="Helical" evidence="8">
    <location>
        <begin position="216"/>
        <end position="237"/>
    </location>
</feature>
<evidence type="ECO:0000313" key="10">
    <source>
        <dbReference type="Proteomes" id="UP001601059"/>
    </source>
</evidence>
<sequence length="380" mass="43365">MQTLIKVLVPRQLLLLLILSTGLLNHVILIPNLLTAAGRDSWISVLVAYPISFIFLWLIYYIVNNSPPEGFFSLIQKRFGRTFSIILSIPVVLFLFTSVYVTFRDLMIWLNAYFLADSSTLMITIVLSIACFMVTLAGIKHMAITSGFLLPVVMILGVFISITNNSLKDPSLLLPIFSEGYAPILKGVIYTLSGLLEIYVVVLLKPFVQEKIKFRHLFIVVTIFTGLILGPLTASIMEFGTTESVNFRYPAYEQWRVLNIGEYINHLDFFALFQWLSGALIRIGLFMYLIGTFFTSRKNHYRLNPKLVGILYFFLFGLMLINIQSHHLFISVYLFFLPASLVFFLFQILLSVLLLLLIKKRDGRHDQTNELESNTSESKA</sequence>
<feature type="transmembrane region" description="Helical" evidence="8">
    <location>
        <begin position="184"/>
        <end position="204"/>
    </location>
</feature>
<dbReference type="RefSeq" id="WP_389358467.1">
    <property type="nucleotide sequence ID" value="NZ_JBIACK010000001.1"/>
</dbReference>
<comment type="caution">
    <text evidence="9">The sequence shown here is derived from an EMBL/GenBank/DDBJ whole genome shotgun (WGS) entry which is preliminary data.</text>
</comment>
<reference evidence="9 10" key="1">
    <citation type="submission" date="2024-08" db="EMBL/GenBank/DDBJ databases">
        <title>Two novel Cytobacillus novel species.</title>
        <authorList>
            <person name="Liu G."/>
        </authorList>
    </citation>
    <scope>NUCLEOTIDE SEQUENCE [LARGE SCALE GENOMIC DNA]</scope>
    <source>
        <strain evidence="9 10">FJAT-54145</strain>
    </source>
</reference>
<feature type="transmembrane region" description="Helical" evidence="8">
    <location>
        <begin position="42"/>
        <end position="63"/>
    </location>
</feature>
<feature type="transmembrane region" description="Helical" evidence="8">
    <location>
        <begin position="146"/>
        <end position="164"/>
    </location>
</feature>
<evidence type="ECO:0000256" key="2">
    <source>
        <dbReference type="ARBA" id="ARBA00007998"/>
    </source>
</evidence>
<proteinExistence type="inferred from homology"/>
<organism evidence="9 10">
    <name type="scientific">Cytobacillus spartinae</name>
    <dbReference type="NCBI Taxonomy" id="3299023"/>
    <lineage>
        <taxon>Bacteria</taxon>
        <taxon>Bacillati</taxon>
        <taxon>Bacillota</taxon>
        <taxon>Bacilli</taxon>
        <taxon>Bacillales</taxon>
        <taxon>Bacillaceae</taxon>
        <taxon>Cytobacillus</taxon>
    </lineage>
</organism>
<comment type="similarity">
    <text evidence="2">Belongs to the amino acid-polyamine-organocation (APC) superfamily. Spore germination protein (SGP) (TC 2.A.3.9) family.</text>
</comment>
<accession>A0ABW6KAD8</accession>
<gene>
    <name evidence="9" type="ORF">ACFYKX_04545</name>
</gene>
<dbReference type="Pfam" id="PF03845">
    <property type="entry name" value="Spore_permease"/>
    <property type="match status" value="1"/>
</dbReference>
<dbReference type="PANTHER" id="PTHR34975:SF2">
    <property type="entry name" value="SPORE GERMINATION PROTEIN A2"/>
    <property type="match status" value="1"/>
</dbReference>
<keyword evidence="10" id="KW-1185">Reference proteome</keyword>
<evidence type="ECO:0000256" key="6">
    <source>
        <dbReference type="ARBA" id="ARBA00022989"/>
    </source>
</evidence>
<keyword evidence="4" id="KW-0309">Germination</keyword>
<feature type="transmembrane region" description="Helical" evidence="8">
    <location>
        <begin position="272"/>
        <end position="295"/>
    </location>
</feature>
<feature type="transmembrane region" description="Helical" evidence="8">
    <location>
        <begin position="83"/>
        <end position="101"/>
    </location>
</feature>
<evidence type="ECO:0000256" key="3">
    <source>
        <dbReference type="ARBA" id="ARBA00022448"/>
    </source>
</evidence>
<evidence type="ECO:0000313" key="9">
    <source>
        <dbReference type="EMBL" id="MFE8699888.1"/>
    </source>
</evidence>
<feature type="transmembrane region" description="Helical" evidence="8">
    <location>
        <begin position="307"/>
        <end position="324"/>
    </location>
</feature>
<evidence type="ECO:0000256" key="5">
    <source>
        <dbReference type="ARBA" id="ARBA00022692"/>
    </source>
</evidence>
<evidence type="ECO:0000256" key="1">
    <source>
        <dbReference type="ARBA" id="ARBA00004141"/>
    </source>
</evidence>
<dbReference type="NCBIfam" id="TIGR00912">
    <property type="entry name" value="2A0309"/>
    <property type="match status" value="1"/>
</dbReference>
<comment type="subcellular location">
    <subcellularLocation>
        <location evidence="1">Membrane</location>
        <topology evidence="1">Multi-pass membrane protein</topology>
    </subcellularLocation>
</comment>
<dbReference type="EMBL" id="JBIACK010000001">
    <property type="protein sequence ID" value="MFE8699888.1"/>
    <property type="molecule type" value="Genomic_DNA"/>
</dbReference>
<feature type="transmembrane region" description="Helical" evidence="8">
    <location>
        <begin position="121"/>
        <end position="139"/>
    </location>
</feature>
<dbReference type="InterPro" id="IPR004761">
    <property type="entry name" value="Spore_GerAB"/>
</dbReference>
<keyword evidence="5 8" id="KW-0812">Transmembrane</keyword>
<evidence type="ECO:0000256" key="8">
    <source>
        <dbReference type="SAM" id="Phobius"/>
    </source>
</evidence>
<name>A0ABW6KAD8_9BACI</name>
<keyword evidence="7 8" id="KW-0472">Membrane</keyword>
<dbReference type="Proteomes" id="UP001601059">
    <property type="component" value="Unassembled WGS sequence"/>
</dbReference>
<dbReference type="PANTHER" id="PTHR34975">
    <property type="entry name" value="SPORE GERMINATION PROTEIN A2"/>
    <property type="match status" value="1"/>
</dbReference>
<evidence type="ECO:0000256" key="4">
    <source>
        <dbReference type="ARBA" id="ARBA00022544"/>
    </source>
</evidence>
<keyword evidence="6 8" id="KW-1133">Transmembrane helix</keyword>